<accession>A0ABV1RGL7</accession>
<evidence type="ECO:0000313" key="1">
    <source>
        <dbReference type="EMBL" id="MER2492051.1"/>
    </source>
</evidence>
<evidence type="ECO:0008006" key="3">
    <source>
        <dbReference type="Google" id="ProtNLM"/>
    </source>
</evidence>
<evidence type="ECO:0000313" key="2">
    <source>
        <dbReference type="Proteomes" id="UP001467690"/>
    </source>
</evidence>
<name>A0ABV1RGL7_9ALTE</name>
<dbReference type="Proteomes" id="UP001467690">
    <property type="component" value="Unassembled WGS sequence"/>
</dbReference>
<protein>
    <recommendedName>
        <fullName evidence="3">HEAT repeat domain-containing protein</fullName>
    </recommendedName>
</protein>
<gene>
    <name evidence="1" type="ORF">ABS311_09170</name>
</gene>
<organism evidence="1 2">
    <name type="scientific">Catenovulum sediminis</name>
    <dbReference type="NCBI Taxonomy" id="1740262"/>
    <lineage>
        <taxon>Bacteria</taxon>
        <taxon>Pseudomonadati</taxon>
        <taxon>Pseudomonadota</taxon>
        <taxon>Gammaproteobacteria</taxon>
        <taxon>Alteromonadales</taxon>
        <taxon>Alteromonadaceae</taxon>
        <taxon>Catenovulum</taxon>
    </lineage>
</organism>
<proteinExistence type="predicted"/>
<dbReference type="EMBL" id="JBELOE010000192">
    <property type="protein sequence ID" value="MER2492051.1"/>
    <property type="molecule type" value="Genomic_DNA"/>
</dbReference>
<reference evidence="1 2" key="1">
    <citation type="submission" date="2024-06" db="EMBL/GenBank/DDBJ databases">
        <authorList>
            <person name="Chen R.Y."/>
        </authorList>
    </citation>
    <scope>NUCLEOTIDE SEQUENCE [LARGE SCALE GENOMIC DNA]</scope>
    <source>
        <strain evidence="1 2">D2</strain>
    </source>
</reference>
<dbReference type="RefSeq" id="WP_350401561.1">
    <property type="nucleotide sequence ID" value="NZ_JBELOE010000192.1"/>
</dbReference>
<keyword evidence="2" id="KW-1185">Reference proteome</keyword>
<comment type="caution">
    <text evidence="1">The sequence shown here is derived from an EMBL/GenBank/DDBJ whole genome shotgun (WGS) entry which is preliminary data.</text>
</comment>
<sequence>MNDLLQKLSSNKAADRKSAAKKFRKEADIQYGEHLLSALKKEMEDPRTWEIKYHLIMALGACGYEKSLSELETISKNYFQDNMVGVALGDSIFRLNGSKSCTIDSFFHNRDLFEGATRALAMQKLIPSHNEMDRIISFCKSFSLEDGIIFWVIAAAPGWIENKNVVEFITSCLSSNREDIKESAKLALEGKYKKWRPL</sequence>